<evidence type="ECO:0000313" key="9">
    <source>
        <dbReference type="Proteomes" id="UP001379945"/>
    </source>
</evidence>
<evidence type="ECO:0000259" key="4">
    <source>
        <dbReference type="Pfam" id="PF25876"/>
    </source>
</evidence>
<evidence type="ECO:0000313" key="8">
    <source>
        <dbReference type="EMBL" id="MEK8046613.1"/>
    </source>
</evidence>
<dbReference type="EMBL" id="JBBUTI010000006">
    <property type="protein sequence ID" value="MEK8046613.1"/>
    <property type="molecule type" value="Genomic_DNA"/>
</dbReference>
<dbReference type="NCBIfam" id="TIGR01730">
    <property type="entry name" value="RND_mfp"/>
    <property type="match status" value="1"/>
</dbReference>
<dbReference type="SUPFAM" id="SSF111369">
    <property type="entry name" value="HlyD-like secretion proteins"/>
    <property type="match status" value="1"/>
</dbReference>
<gene>
    <name evidence="8" type="ORF">AACH00_09665</name>
</gene>
<feature type="domain" description="CzcB-like C-terminal circularly permuted SH3-like" evidence="7">
    <location>
        <begin position="301"/>
        <end position="356"/>
    </location>
</feature>
<keyword evidence="9" id="KW-1185">Reference proteome</keyword>
<dbReference type="InterPro" id="IPR058624">
    <property type="entry name" value="MdtA-like_HH"/>
</dbReference>
<dbReference type="Gene3D" id="2.40.420.20">
    <property type="match status" value="1"/>
</dbReference>
<evidence type="ECO:0000256" key="2">
    <source>
        <dbReference type="SAM" id="Coils"/>
    </source>
</evidence>
<comment type="caution">
    <text evidence="8">The sequence shown here is derived from an EMBL/GenBank/DDBJ whole genome shotgun (WGS) entry which is preliminary data.</text>
</comment>
<organism evidence="8 9">
    <name type="scientific">Ideonella margarita</name>
    <dbReference type="NCBI Taxonomy" id="2984191"/>
    <lineage>
        <taxon>Bacteria</taxon>
        <taxon>Pseudomonadati</taxon>
        <taxon>Pseudomonadota</taxon>
        <taxon>Betaproteobacteria</taxon>
        <taxon>Burkholderiales</taxon>
        <taxon>Sphaerotilaceae</taxon>
        <taxon>Ideonella</taxon>
    </lineage>
</organism>
<comment type="similarity">
    <text evidence="1">Belongs to the membrane fusion protein (MFP) (TC 8.A.1) family.</text>
</comment>
<feature type="coiled-coil region" evidence="2">
    <location>
        <begin position="111"/>
        <end position="138"/>
    </location>
</feature>
<feature type="domain" description="CusB-like beta-barrel" evidence="6">
    <location>
        <begin position="219"/>
        <end position="289"/>
    </location>
</feature>
<reference evidence="8 9" key="1">
    <citation type="submission" date="2024-04" db="EMBL/GenBank/DDBJ databases">
        <title>Novel species of the genus Ideonella isolated from streams.</title>
        <authorList>
            <person name="Lu H."/>
        </authorList>
    </citation>
    <scope>NUCLEOTIDE SEQUENCE [LARGE SCALE GENOMIC DNA]</scope>
    <source>
        <strain evidence="8 9">LYT19W</strain>
    </source>
</reference>
<dbReference type="RefSeq" id="WP_341398909.1">
    <property type="nucleotide sequence ID" value="NZ_JBBUTI010000006.1"/>
</dbReference>
<proteinExistence type="inferred from homology"/>
<feature type="domain" description="Multidrug resistance protein MdtA-like barrel-sandwich hybrid" evidence="5">
    <location>
        <begin position="70"/>
        <end position="205"/>
    </location>
</feature>
<dbReference type="Gene3D" id="1.10.287.470">
    <property type="entry name" value="Helix hairpin bin"/>
    <property type="match status" value="1"/>
</dbReference>
<keyword evidence="3" id="KW-0732">Signal</keyword>
<name>A0ABU9C462_9BURK</name>
<dbReference type="InterPro" id="IPR006143">
    <property type="entry name" value="RND_pump_MFP"/>
</dbReference>
<evidence type="ECO:0000259" key="5">
    <source>
        <dbReference type="Pfam" id="PF25917"/>
    </source>
</evidence>
<dbReference type="Proteomes" id="UP001379945">
    <property type="component" value="Unassembled WGS sequence"/>
</dbReference>
<dbReference type="Pfam" id="PF25954">
    <property type="entry name" value="Beta-barrel_RND_2"/>
    <property type="match status" value="1"/>
</dbReference>
<feature type="domain" description="Multidrug resistance protein MdtA-like alpha-helical hairpin" evidence="4">
    <location>
        <begin position="113"/>
        <end position="174"/>
    </location>
</feature>
<dbReference type="InterPro" id="IPR058792">
    <property type="entry name" value="Beta-barrel_RND_2"/>
</dbReference>
<dbReference type="Pfam" id="PF25876">
    <property type="entry name" value="HH_MFP_RND"/>
    <property type="match status" value="1"/>
</dbReference>
<accession>A0ABU9C462</accession>
<dbReference type="Pfam" id="PF25917">
    <property type="entry name" value="BSH_RND"/>
    <property type="match status" value="1"/>
</dbReference>
<evidence type="ECO:0000256" key="3">
    <source>
        <dbReference type="SAM" id="SignalP"/>
    </source>
</evidence>
<protein>
    <submittedName>
        <fullName evidence="8">Efflux RND transporter periplasmic adaptor subunit</fullName>
    </submittedName>
</protein>
<evidence type="ECO:0000256" key="1">
    <source>
        <dbReference type="ARBA" id="ARBA00009477"/>
    </source>
</evidence>
<dbReference type="Pfam" id="PF25975">
    <property type="entry name" value="CzcB_C"/>
    <property type="match status" value="1"/>
</dbReference>
<evidence type="ECO:0000259" key="6">
    <source>
        <dbReference type="Pfam" id="PF25954"/>
    </source>
</evidence>
<dbReference type="InterPro" id="IPR058649">
    <property type="entry name" value="CzcB_C"/>
</dbReference>
<dbReference type="InterPro" id="IPR058625">
    <property type="entry name" value="MdtA-like_BSH"/>
</dbReference>
<feature type="chain" id="PRO_5047103288" evidence="3">
    <location>
        <begin position="39"/>
        <end position="371"/>
    </location>
</feature>
<feature type="signal peptide" evidence="3">
    <location>
        <begin position="1"/>
        <end position="38"/>
    </location>
</feature>
<dbReference type="Gene3D" id="2.40.50.100">
    <property type="match status" value="1"/>
</dbReference>
<dbReference type="PANTHER" id="PTHR30469">
    <property type="entry name" value="MULTIDRUG RESISTANCE PROTEIN MDTA"/>
    <property type="match status" value="1"/>
</dbReference>
<keyword evidence="2" id="KW-0175">Coiled coil</keyword>
<dbReference type="PANTHER" id="PTHR30469:SF38">
    <property type="entry name" value="HLYD FAMILY SECRETION PROTEIN"/>
    <property type="match status" value="1"/>
</dbReference>
<evidence type="ECO:0000259" key="7">
    <source>
        <dbReference type="Pfam" id="PF25975"/>
    </source>
</evidence>
<sequence length="371" mass="38168">MPTASLAWRAPAKVRALALAASMWMAVGAATSAAPAQAAETLPVTVPVLVVKQRGTAAGVSLDGAVQARRQATVAAQVGGNVLALLVKAGDRVKAGQPLARLDDRDASAGLQRTDAGVAQAEAELRNARLAAERQRELRSKGFVSQAAVDTAETQLKAAQAGLAQASGARSQAALTRGFATLVAPFDGVVLATHLDAGDLASPGRPVLTLYAPGALRAVVQVPASQAAQARAARQVQVKLPDGQWVAPTAVQALPVTDPISQTVEWRLDLAAAADTLSPGQSLRVRFDDPAPDAATSTAPLTVPQAAVLRRGELDAVYVQREQRFVLRAVRLGRQQGTDRVEVLAGLKPGERIATDAVRAGLAGALPGGEP</sequence>